<dbReference type="SMART" id="SM00546">
    <property type="entry name" value="CUE"/>
    <property type="match status" value="1"/>
</dbReference>
<evidence type="ECO:0000259" key="2">
    <source>
        <dbReference type="PROSITE" id="PS51140"/>
    </source>
</evidence>
<evidence type="ECO:0000313" key="4">
    <source>
        <dbReference type="Proteomes" id="UP000053268"/>
    </source>
</evidence>
<dbReference type="InterPro" id="IPR052586">
    <property type="entry name" value="ASCC2"/>
</dbReference>
<feature type="compositionally biased region" description="Basic and acidic residues" evidence="1">
    <location>
        <begin position="721"/>
        <end position="732"/>
    </location>
</feature>
<gene>
    <name evidence="3" type="ORF">RR46_01002</name>
</gene>
<organism evidence="3 4">
    <name type="scientific">Papilio xuthus</name>
    <name type="common">Asian swallowtail butterfly</name>
    <dbReference type="NCBI Taxonomy" id="66420"/>
    <lineage>
        <taxon>Eukaryota</taxon>
        <taxon>Metazoa</taxon>
        <taxon>Ecdysozoa</taxon>
        <taxon>Arthropoda</taxon>
        <taxon>Hexapoda</taxon>
        <taxon>Insecta</taxon>
        <taxon>Pterygota</taxon>
        <taxon>Neoptera</taxon>
        <taxon>Endopterygota</taxon>
        <taxon>Lepidoptera</taxon>
        <taxon>Glossata</taxon>
        <taxon>Ditrysia</taxon>
        <taxon>Papilionoidea</taxon>
        <taxon>Papilionidae</taxon>
        <taxon>Papilioninae</taxon>
        <taxon>Papilio</taxon>
    </lineage>
</organism>
<feature type="region of interest" description="Disordered" evidence="1">
    <location>
        <begin position="644"/>
        <end position="674"/>
    </location>
</feature>
<accession>A0A0N0P9X2</accession>
<evidence type="ECO:0000256" key="1">
    <source>
        <dbReference type="SAM" id="MobiDB-lite"/>
    </source>
</evidence>
<dbReference type="Proteomes" id="UP000053268">
    <property type="component" value="Unassembled WGS sequence"/>
</dbReference>
<keyword evidence="4" id="KW-1185">Reference proteome</keyword>
<reference evidence="3 4" key="1">
    <citation type="journal article" date="2015" name="Nat. Commun.">
        <title>Outbred genome sequencing and CRISPR/Cas9 gene editing in butterflies.</title>
        <authorList>
            <person name="Li X."/>
            <person name="Fan D."/>
            <person name="Zhang W."/>
            <person name="Liu G."/>
            <person name="Zhang L."/>
            <person name="Zhao L."/>
            <person name="Fang X."/>
            <person name="Chen L."/>
            <person name="Dong Y."/>
            <person name="Chen Y."/>
            <person name="Ding Y."/>
            <person name="Zhao R."/>
            <person name="Feng M."/>
            <person name="Zhu Y."/>
            <person name="Feng Y."/>
            <person name="Jiang X."/>
            <person name="Zhu D."/>
            <person name="Xiang H."/>
            <person name="Feng X."/>
            <person name="Li S."/>
            <person name="Wang J."/>
            <person name="Zhang G."/>
            <person name="Kronforst M.R."/>
            <person name="Wang W."/>
        </authorList>
    </citation>
    <scope>NUCLEOTIDE SEQUENCE [LARGE SCALE GENOMIC DNA]</scope>
    <source>
        <strain evidence="3">Ya'a_city_454_Px</strain>
        <tissue evidence="3">Whole body</tissue>
    </source>
</reference>
<dbReference type="SUPFAM" id="SSF46934">
    <property type="entry name" value="UBA-like"/>
    <property type="match status" value="1"/>
</dbReference>
<dbReference type="PANTHER" id="PTHR21494">
    <property type="entry name" value="ACTIVATING SIGNAL COINTEGRATOR 1 COMPLEX SUBUNIT 2 ASC-1 COMPLEX SUBUNIT P100"/>
    <property type="match status" value="1"/>
</dbReference>
<dbReference type="GO" id="GO:0006355">
    <property type="term" value="P:regulation of DNA-templated transcription"/>
    <property type="evidence" value="ECO:0007669"/>
    <property type="project" value="TreeGrafter"/>
</dbReference>
<protein>
    <submittedName>
        <fullName evidence="3">Activating signal cointegrator 1 complex subunit 2</fullName>
    </submittedName>
</protein>
<dbReference type="PROSITE" id="PS51140">
    <property type="entry name" value="CUE"/>
    <property type="match status" value="1"/>
</dbReference>
<dbReference type="CDD" id="cd14364">
    <property type="entry name" value="CUE_ASCC2"/>
    <property type="match status" value="1"/>
</dbReference>
<feature type="domain" description="CUE" evidence="2">
    <location>
        <begin position="474"/>
        <end position="517"/>
    </location>
</feature>
<dbReference type="AlphaFoldDB" id="A0A0N0P9X2"/>
<dbReference type="EMBL" id="KQ459072">
    <property type="protein sequence ID" value="KPJ03858.1"/>
    <property type="molecule type" value="Genomic_DNA"/>
</dbReference>
<name>A0A0N0P9X2_PAPXU</name>
<dbReference type="InterPro" id="IPR041800">
    <property type="entry name" value="ASCC2_CUE"/>
</dbReference>
<dbReference type="InterPro" id="IPR003892">
    <property type="entry name" value="CUE"/>
</dbReference>
<sequence>MTNNCVEFVNPDNLPVEKLTLSVSNDGVVQNIKALDPYWVADRQFPLYERPPASSNIILGAVDAWIMKMESYLEDLKCLLALPHHRFWSTILYHTSCMDALVSFLQEASPPYMPPHESKNVQKLYEEIRRLVLIIFSRLITNKESKICWMSKEYMGSLIYDRFVFTVPVIWDICLTYGVDNAQHVARLLDAVFKLQPQNERDTAAAIAFVKEAFKFIILQVNKDYDSDEPLNLPETFKGFSEIRRPSSSAKDNLTVDVLQDLVIHILDTAVTLRIFVETYPRALDIYRKTNLILSIVQLYEYGIPKLYERLGEAGTGQTGLGAGQTGLGAGQAEAHLELARAELIDILREMLAVYKNNIFSGEGSTSGHVEDFLSLVLDALSEKLFIRDYHLCYPLNDDLEVLRQAYPDIDTVKTDFILQAIYSNLEERLPDDILTSDDILTNNAATLTNGHVESIDKPQPGPATDNEIPNNIREESLISEVKDILPHLGDGFILKCLQHYGFNSERVINTLLEDNLAEPLRGLDRSLPMIPEDVVEQKFLETGIQRLNVFDGDEFDIMTRDDVDLRRVHVGKRRDKHRHIAQLLDDKTDVKSRHDIYAKYNLVCEEEAMYSDEYDDTYDAEAQAEVPDADPDEARRPFVTPRVLQHRQQTESEEEEEEVSQKEQEAASAGRSRLDFCVNPEEVRARREAAHLARRGGVRPGTRPLAPRNTDVVGRAKGQGQDKEVLVNRERKEKHKSSRANHNRRQGAQAKRNRGMVPS</sequence>
<proteinExistence type="predicted"/>
<feature type="region of interest" description="Disordered" evidence="1">
    <location>
        <begin position="689"/>
        <end position="760"/>
    </location>
</feature>
<evidence type="ECO:0000313" key="3">
    <source>
        <dbReference type="EMBL" id="KPJ03858.1"/>
    </source>
</evidence>
<dbReference type="Gene3D" id="1.10.8.10">
    <property type="entry name" value="DNA helicase RuvA subunit, C-terminal domain"/>
    <property type="match status" value="1"/>
</dbReference>
<dbReference type="PANTHER" id="PTHR21494:SF0">
    <property type="entry name" value="ACTIVATING SIGNAL COINTEGRATOR 1 COMPLEX SUBUNIT 2"/>
    <property type="match status" value="1"/>
</dbReference>
<dbReference type="STRING" id="66420.A0A0N0P9X2"/>
<dbReference type="GO" id="GO:0043130">
    <property type="term" value="F:ubiquitin binding"/>
    <property type="evidence" value="ECO:0007669"/>
    <property type="project" value="InterPro"/>
</dbReference>
<feature type="compositionally biased region" description="Basic residues" evidence="1">
    <location>
        <begin position="733"/>
        <end position="746"/>
    </location>
</feature>
<dbReference type="InterPro" id="IPR009060">
    <property type="entry name" value="UBA-like_sf"/>
</dbReference>
<dbReference type="Pfam" id="PF02845">
    <property type="entry name" value="CUE"/>
    <property type="match status" value="1"/>
</dbReference>